<dbReference type="STRING" id="1160509.A0A3N4HPH8"/>
<dbReference type="OrthoDB" id="4179303at2759"/>
<feature type="region of interest" description="Disordered" evidence="1">
    <location>
        <begin position="454"/>
        <end position="549"/>
    </location>
</feature>
<feature type="compositionally biased region" description="Low complexity" evidence="1">
    <location>
        <begin position="522"/>
        <end position="536"/>
    </location>
</feature>
<proteinExistence type="predicted"/>
<dbReference type="Proteomes" id="UP000275078">
    <property type="component" value="Unassembled WGS sequence"/>
</dbReference>
<organism evidence="2 3">
    <name type="scientific">Ascobolus immersus RN42</name>
    <dbReference type="NCBI Taxonomy" id="1160509"/>
    <lineage>
        <taxon>Eukaryota</taxon>
        <taxon>Fungi</taxon>
        <taxon>Dikarya</taxon>
        <taxon>Ascomycota</taxon>
        <taxon>Pezizomycotina</taxon>
        <taxon>Pezizomycetes</taxon>
        <taxon>Pezizales</taxon>
        <taxon>Ascobolaceae</taxon>
        <taxon>Ascobolus</taxon>
    </lineage>
</organism>
<sequence>MDKLPTDVLREIVDYLDASPENFQMNYTKWPPKRYYPARQGQGNDGDSDTILSLRLVNRRFGEICASYIFRCVVHRNFNRRGFEQLQMLAEKSHLAAHVKKFVYLVPYRFVEGSRNLSELINKEPIRKRMARRPFTRRLVDNPDEYRTVLHEQNEIIRTNLDLVTLRKAMEAFTSLQHIHILPLVGTLNTAHRKLEEFALDHRFASPDSWPYPYSTWEPACKRALETVFDAIDSAGSATSIRTVALPALHPSSFSRLNPRIKEISVKAVWNHLTYLEIQFDSQSFLVSDSVHDLVTPPTSPVTSNAELREFFGLIFRAAQNLEVVYLGFHPSNPVNIPLEDIFHEQKWSKLRAFGIDSWLLSARELVGIVERHKHTLRGLRLGNIRLRKPDLWVRDVVVPLRTCLESMGLRWISLDGCQYLEQMWGLGQWGMDGGDEDGIDGGGFQVGVEVMDTSSEGSMSGSDGEGSLGHHSQHDEGITFENDFPETPPYSSDQEVMILPQNGNGMLGSDDEDDDFTPYFSNSVNNSSGSFHSGSGSNGGKEPSENGGLQQMQEMQLQRLLAEDETNRLPTPEQIRRWEMYILGLTRSRIRCGRSIS</sequence>
<reference evidence="2 3" key="1">
    <citation type="journal article" date="2018" name="Nat. Ecol. Evol.">
        <title>Pezizomycetes genomes reveal the molecular basis of ectomycorrhizal truffle lifestyle.</title>
        <authorList>
            <person name="Murat C."/>
            <person name="Payen T."/>
            <person name="Noel B."/>
            <person name="Kuo A."/>
            <person name="Morin E."/>
            <person name="Chen J."/>
            <person name="Kohler A."/>
            <person name="Krizsan K."/>
            <person name="Balestrini R."/>
            <person name="Da Silva C."/>
            <person name="Montanini B."/>
            <person name="Hainaut M."/>
            <person name="Levati E."/>
            <person name="Barry K.W."/>
            <person name="Belfiori B."/>
            <person name="Cichocki N."/>
            <person name="Clum A."/>
            <person name="Dockter R.B."/>
            <person name="Fauchery L."/>
            <person name="Guy J."/>
            <person name="Iotti M."/>
            <person name="Le Tacon F."/>
            <person name="Lindquist E.A."/>
            <person name="Lipzen A."/>
            <person name="Malagnac F."/>
            <person name="Mello A."/>
            <person name="Molinier V."/>
            <person name="Miyauchi S."/>
            <person name="Poulain J."/>
            <person name="Riccioni C."/>
            <person name="Rubini A."/>
            <person name="Sitrit Y."/>
            <person name="Splivallo R."/>
            <person name="Traeger S."/>
            <person name="Wang M."/>
            <person name="Zifcakova L."/>
            <person name="Wipf D."/>
            <person name="Zambonelli A."/>
            <person name="Paolocci F."/>
            <person name="Nowrousian M."/>
            <person name="Ottonello S."/>
            <person name="Baldrian P."/>
            <person name="Spatafora J.W."/>
            <person name="Henrissat B."/>
            <person name="Nagy L.G."/>
            <person name="Aury J.M."/>
            <person name="Wincker P."/>
            <person name="Grigoriev I.V."/>
            <person name="Bonfante P."/>
            <person name="Martin F.M."/>
        </authorList>
    </citation>
    <scope>NUCLEOTIDE SEQUENCE [LARGE SCALE GENOMIC DNA]</scope>
    <source>
        <strain evidence="2 3">RN42</strain>
    </source>
</reference>
<gene>
    <name evidence="2" type="ORF">BJ508DRAFT_380197</name>
</gene>
<evidence type="ECO:0000313" key="2">
    <source>
        <dbReference type="EMBL" id="RPA75207.1"/>
    </source>
</evidence>
<protein>
    <submittedName>
        <fullName evidence="2">Uncharacterized protein</fullName>
    </submittedName>
</protein>
<accession>A0A3N4HPH8</accession>
<dbReference type="EMBL" id="ML119769">
    <property type="protein sequence ID" value="RPA75207.1"/>
    <property type="molecule type" value="Genomic_DNA"/>
</dbReference>
<keyword evidence="3" id="KW-1185">Reference proteome</keyword>
<evidence type="ECO:0000313" key="3">
    <source>
        <dbReference type="Proteomes" id="UP000275078"/>
    </source>
</evidence>
<dbReference type="AlphaFoldDB" id="A0A3N4HPH8"/>
<evidence type="ECO:0000256" key="1">
    <source>
        <dbReference type="SAM" id="MobiDB-lite"/>
    </source>
</evidence>
<name>A0A3N4HPH8_ASCIM</name>